<dbReference type="GO" id="GO:0022857">
    <property type="term" value="F:transmembrane transporter activity"/>
    <property type="evidence" value="ECO:0007669"/>
    <property type="project" value="TreeGrafter"/>
</dbReference>
<evidence type="ECO:0008006" key="11">
    <source>
        <dbReference type="Google" id="ProtNLM"/>
    </source>
</evidence>
<organism evidence="10">
    <name type="scientific">mine drainage metagenome</name>
    <dbReference type="NCBI Taxonomy" id="410659"/>
    <lineage>
        <taxon>unclassified sequences</taxon>
        <taxon>metagenomes</taxon>
        <taxon>ecological metagenomes</taxon>
    </lineage>
</organism>
<dbReference type="PANTHER" id="PTHR30572">
    <property type="entry name" value="MEMBRANE COMPONENT OF TRANSPORTER-RELATED"/>
    <property type="match status" value="1"/>
</dbReference>
<feature type="transmembrane region" description="Helical" evidence="7">
    <location>
        <begin position="281"/>
        <end position="306"/>
    </location>
</feature>
<evidence type="ECO:0000259" key="8">
    <source>
        <dbReference type="Pfam" id="PF02687"/>
    </source>
</evidence>
<protein>
    <recommendedName>
        <fullName evidence="11">Macrolide export ATP-binding/permease protein MacB</fullName>
    </recommendedName>
</protein>
<keyword evidence="5 7" id="KW-0472">Membrane</keyword>
<gene>
    <name evidence="10" type="ORF">CARN1_0378</name>
</gene>
<feature type="domain" description="ABC3 transporter permease C-terminal" evidence="8">
    <location>
        <begin position="286"/>
        <end position="398"/>
    </location>
</feature>
<evidence type="ECO:0000256" key="3">
    <source>
        <dbReference type="ARBA" id="ARBA00022692"/>
    </source>
</evidence>
<dbReference type="EMBL" id="CABL01000004">
    <property type="protein sequence ID" value="CBH74844.1"/>
    <property type="molecule type" value="Genomic_DNA"/>
</dbReference>
<evidence type="ECO:0000256" key="6">
    <source>
        <dbReference type="ARBA" id="ARBA00038076"/>
    </source>
</evidence>
<evidence type="ECO:0000259" key="9">
    <source>
        <dbReference type="Pfam" id="PF12704"/>
    </source>
</evidence>
<evidence type="ECO:0000256" key="2">
    <source>
        <dbReference type="ARBA" id="ARBA00022475"/>
    </source>
</evidence>
<sequence>MNLRATLRLAVQALVRNKVRSLLTMLGIVIGVAAVIITVAIGAGARVSVQQSIASLGSNLIVVQPGSVTQGGVRTGFGGASSLTPQDGLAIAQLPGVAAVSPIVSVRSQVVAGGNNWQTQITGVAPTYTFIKAWPLASGRFISQSDVASIAKVAVLGQTVVTQLFPGGVSPIGKTVIIKGSPFTVIGTLTALGQSGMGQDQDDVVLIPYSSAMERLTGLTTVNLLMISATTAAQVNPVQAEVTALLAQRHRIVAPQPYDFQVRNLQAFAQAASSTGAVMELLLAGVAAVSLLVGGIGIMNIMMVSVTERTREIGLRMAVGARARTILNQFLTESIVLSTIGGVIGVVVGVLGTILVALLAKWPTLIPPGWIFASVGFSAMVGIFFGYYPAQKAANLSPIEALRFE</sequence>
<dbReference type="GO" id="GO:0005886">
    <property type="term" value="C:plasma membrane"/>
    <property type="evidence" value="ECO:0007669"/>
    <property type="project" value="UniProtKB-SubCell"/>
</dbReference>
<dbReference type="PANTHER" id="PTHR30572:SF4">
    <property type="entry name" value="ABC TRANSPORTER PERMEASE YTRF"/>
    <property type="match status" value="1"/>
</dbReference>
<keyword evidence="3 7" id="KW-0812">Transmembrane</keyword>
<comment type="subcellular location">
    <subcellularLocation>
        <location evidence="1">Cell membrane</location>
        <topology evidence="1">Multi-pass membrane protein</topology>
    </subcellularLocation>
</comment>
<evidence type="ECO:0000256" key="1">
    <source>
        <dbReference type="ARBA" id="ARBA00004651"/>
    </source>
</evidence>
<dbReference type="InterPro" id="IPR025857">
    <property type="entry name" value="MacB_PCD"/>
</dbReference>
<comment type="similarity">
    <text evidence="6">Belongs to the ABC-4 integral membrane protein family.</text>
</comment>
<keyword evidence="2" id="KW-1003">Cell membrane</keyword>
<dbReference type="InterPro" id="IPR050250">
    <property type="entry name" value="Macrolide_Exporter_MacB"/>
</dbReference>
<feature type="domain" description="MacB-like periplasmic core" evidence="9">
    <location>
        <begin position="21"/>
        <end position="245"/>
    </location>
</feature>
<evidence type="ECO:0000256" key="5">
    <source>
        <dbReference type="ARBA" id="ARBA00023136"/>
    </source>
</evidence>
<feature type="transmembrane region" description="Helical" evidence="7">
    <location>
        <begin position="21"/>
        <end position="45"/>
    </location>
</feature>
<feature type="transmembrane region" description="Helical" evidence="7">
    <location>
        <begin position="370"/>
        <end position="388"/>
    </location>
</feature>
<accession>E6PEF9</accession>
<evidence type="ECO:0000313" key="10">
    <source>
        <dbReference type="EMBL" id="CBH74844.1"/>
    </source>
</evidence>
<dbReference type="Pfam" id="PF12704">
    <property type="entry name" value="MacB_PCD"/>
    <property type="match status" value="1"/>
</dbReference>
<comment type="caution">
    <text evidence="10">The sequence shown here is derived from an EMBL/GenBank/DDBJ whole genome shotgun (WGS) entry which is preliminary data.</text>
</comment>
<reference evidence="10" key="1">
    <citation type="submission" date="2009-10" db="EMBL/GenBank/DDBJ databases">
        <title>Diversity of trophic interactions inside an arsenic-rich microbial ecosystem.</title>
        <authorList>
            <person name="Bertin P.N."/>
            <person name="Heinrich-Salmeron A."/>
            <person name="Pelletier E."/>
            <person name="Goulhen-Chollet F."/>
            <person name="Arsene-Ploetze F."/>
            <person name="Gallien S."/>
            <person name="Calteau A."/>
            <person name="Vallenet D."/>
            <person name="Casiot C."/>
            <person name="Chane-Woon-Ming B."/>
            <person name="Giloteaux L."/>
            <person name="Barakat M."/>
            <person name="Bonnefoy V."/>
            <person name="Bruneel O."/>
            <person name="Chandler M."/>
            <person name="Cleiss J."/>
            <person name="Duran R."/>
            <person name="Elbaz-Poulichet F."/>
            <person name="Fonknechten N."/>
            <person name="Lauga B."/>
            <person name="Mornico D."/>
            <person name="Ortet P."/>
            <person name="Schaeffer C."/>
            <person name="Siguier P."/>
            <person name="Alexander Thil Smith A."/>
            <person name="Van Dorsselaer A."/>
            <person name="Weissenbach J."/>
            <person name="Medigue C."/>
            <person name="Le Paslier D."/>
        </authorList>
    </citation>
    <scope>NUCLEOTIDE SEQUENCE</scope>
</reference>
<dbReference type="AlphaFoldDB" id="E6PEF9"/>
<name>E6PEF9_9ZZZZ</name>
<proteinExistence type="inferred from homology"/>
<dbReference type="InterPro" id="IPR003838">
    <property type="entry name" value="ABC3_permease_C"/>
</dbReference>
<evidence type="ECO:0000256" key="4">
    <source>
        <dbReference type="ARBA" id="ARBA00022989"/>
    </source>
</evidence>
<feature type="transmembrane region" description="Helical" evidence="7">
    <location>
        <begin position="334"/>
        <end position="358"/>
    </location>
</feature>
<dbReference type="Pfam" id="PF02687">
    <property type="entry name" value="FtsX"/>
    <property type="match status" value="1"/>
</dbReference>
<keyword evidence="4 7" id="KW-1133">Transmembrane helix</keyword>
<evidence type="ECO:0000256" key="7">
    <source>
        <dbReference type="SAM" id="Phobius"/>
    </source>
</evidence>